<dbReference type="RefSeq" id="WP_143150843.1">
    <property type="nucleotide sequence ID" value="NZ_CP139972.1"/>
</dbReference>
<keyword evidence="1" id="KW-0472">Membrane</keyword>
<reference evidence="2 3" key="1">
    <citation type="submission" date="2023-11" db="EMBL/GenBank/DDBJ databases">
        <title>MicrobeMod: A computational toolkit for identifying prokaryotic methylation and restriction-modification with nanopore sequencing.</title>
        <authorList>
            <person name="Crits-Christoph A."/>
            <person name="Kang S.C."/>
            <person name="Lee H."/>
            <person name="Ostrov N."/>
        </authorList>
    </citation>
    <scope>NUCLEOTIDE SEQUENCE [LARGE SCALE GENOMIC DNA]</scope>
    <source>
        <strain evidence="2 3">ATCC 23090</strain>
    </source>
</reference>
<dbReference type="EMBL" id="CP140154">
    <property type="protein sequence ID" value="WQG90703.1"/>
    <property type="molecule type" value="Genomic_DNA"/>
</dbReference>
<keyword evidence="1" id="KW-1133">Transmembrane helix</keyword>
<keyword evidence="3" id="KW-1185">Reference proteome</keyword>
<organism evidence="2 3">
    <name type="scientific">Chitinophaga sancti</name>
    <dbReference type="NCBI Taxonomy" id="1004"/>
    <lineage>
        <taxon>Bacteria</taxon>
        <taxon>Pseudomonadati</taxon>
        <taxon>Bacteroidota</taxon>
        <taxon>Chitinophagia</taxon>
        <taxon>Chitinophagales</taxon>
        <taxon>Chitinophagaceae</taxon>
        <taxon>Chitinophaga</taxon>
    </lineage>
</organism>
<evidence type="ECO:0000313" key="2">
    <source>
        <dbReference type="EMBL" id="WQG90703.1"/>
    </source>
</evidence>
<name>A0ABZ0XJB8_9BACT</name>
<evidence type="ECO:0000313" key="3">
    <source>
        <dbReference type="Proteomes" id="UP001326715"/>
    </source>
</evidence>
<protein>
    <recommendedName>
        <fullName evidence="4">Antimicrobial peptide system protein, SdpA family</fullName>
    </recommendedName>
</protein>
<sequence length="220" mass="24781">MHQPLSNSNWLKRWLARNRPAIVLFRKIRLRALYAWMAVHLLLIILINSISAYKAYHEFYHTPASSAIVQRLTPFVEARAVRYYGRYTGAETGYGFFGINVRSNGILIGECDGTPMTADFKSYETSLRFFSMANALTDDFIKPDAHDSLPGGLLGEYNNLVFKNIAVTLYQQHGCMDSTVLLSYNVLQFPTLQAVRTGTAPAYQLTKLVTGTYSLTPHAQ</sequence>
<evidence type="ECO:0008006" key="4">
    <source>
        <dbReference type="Google" id="ProtNLM"/>
    </source>
</evidence>
<evidence type="ECO:0000256" key="1">
    <source>
        <dbReference type="SAM" id="Phobius"/>
    </source>
</evidence>
<accession>A0ABZ0XJB8</accession>
<feature type="transmembrane region" description="Helical" evidence="1">
    <location>
        <begin position="33"/>
        <end position="53"/>
    </location>
</feature>
<dbReference type="Proteomes" id="UP001326715">
    <property type="component" value="Chromosome"/>
</dbReference>
<proteinExistence type="predicted"/>
<gene>
    <name evidence="2" type="ORF">SR876_04285</name>
</gene>
<keyword evidence="1" id="KW-0812">Transmembrane</keyword>